<feature type="domain" description="Cysteine-rich transmembrane" evidence="9">
    <location>
        <begin position="37"/>
        <end position="72"/>
    </location>
</feature>
<dbReference type="PANTHER" id="PTHR35470:SF6">
    <property type="entry name" value="PROTEIN CYSTEINE-RICH TRANSMEMBRANE MODULE 2"/>
    <property type="match status" value="1"/>
</dbReference>
<comment type="caution">
    <text evidence="10">The sequence shown here is derived from an EMBL/GenBank/DDBJ whole genome shotgun (WGS) entry which is preliminary data.</text>
</comment>
<keyword evidence="5" id="KW-1133">Transmembrane helix</keyword>
<dbReference type="AlphaFoldDB" id="A0A6A4NL01"/>
<keyword evidence="7" id="KW-0472">Membrane</keyword>
<dbReference type="InterPro" id="IPR028144">
    <property type="entry name" value="CYSTM_dom"/>
</dbReference>
<keyword evidence="8" id="KW-0732">Signal</keyword>
<dbReference type="Pfam" id="PF12734">
    <property type="entry name" value="CYSTM"/>
    <property type="match status" value="1"/>
</dbReference>
<evidence type="ECO:0000313" key="11">
    <source>
        <dbReference type="Proteomes" id="UP000447434"/>
    </source>
</evidence>
<evidence type="ECO:0000256" key="2">
    <source>
        <dbReference type="ARBA" id="ARBA00009444"/>
    </source>
</evidence>
<dbReference type="GO" id="GO:0010038">
    <property type="term" value="P:response to metal ion"/>
    <property type="evidence" value="ECO:0007669"/>
    <property type="project" value="UniProtKB-ARBA"/>
</dbReference>
<reference evidence="11" key="1">
    <citation type="journal article" date="2020" name="Nat. Commun.">
        <title>Genome sequence of the cluster root forming white lupin.</title>
        <authorList>
            <person name="Hufnagel B."/>
            <person name="Marques A."/>
            <person name="Soriano A."/>
            <person name="Marques L."/>
            <person name="Divol F."/>
            <person name="Doumas P."/>
            <person name="Sallet E."/>
            <person name="Mancinotti D."/>
            <person name="Carrere S."/>
            <person name="Marande W."/>
            <person name="Arribat S."/>
            <person name="Keller J."/>
            <person name="Huneau C."/>
            <person name="Blein T."/>
            <person name="Aime D."/>
            <person name="Laguerre M."/>
            <person name="Taylor J."/>
            <person name="Schubert V."/>
            <person name="Nelson M."/>
            <person name="Geu-Flores F."/>
            <person name="Crespi M."/>
            <person name="Gallardo-Guerrero K."/>
            <person name="Delaux P.-M."/>
            <person name="Salse J."/>
            <person name="Berges H."/>
            <person name="Guyot R."/>
            <person name="Gouzy J."/>
            <person name="Peret B."/>
        </authorList>
    </citation>
    <scope>NUCLEOTIDE SEQUENCE [LARGE SCALE GENOMIC DNA]</scope>
    <source>
        <strain evidence="11">cv. Amiga</strain>
    </source>
</reference>
<dbReference type="EMBL" id="WOCE01000022">
    <property type="protein sequence ID" value="KAE9588039.1"/>
    <property type="molecule type" value="Genomic_DNA"/>
</dbReference>
<evidence type="ECO:0000256" key="6">
    <source>
        <dbReference type="ARBA" id="ARBA00023016"/>
    </source>
</evidence>
<feature type="signal peptide" evidence="8">
    <location>
        <begin position="1"/>
        <end position="19"/>
    </location>
</feature>
<comment type="subcellular location">
    <subcellularLocation>
        <location evidence="1">Cell membrane</location>
        <topology evidence="1">Single-pass membrane protein</topology>
    </subcellularLocation>
</comment>
<keyword evidence="6" id="KW-0346">Stress response</keyword>
<dbReference type="PANTHER" id="PTHR35470">
    <property type="entry name" value="CADMIUM TOLERANT 3"/>
    <property type="match status" value="1"/>
</dbReference>
<dbReference type="GO" id="GO:0046872">
    <property type="term" value="F:metal ion binding"/>
    <property type="evidence" value="ECO:0007669"/>
    <property type="project" value="UniProtKB-KW"/>
</dbReference>
<evidence type="ECO:0000256" key="7">
    <source>
        <dbReference type="ARBA" id="ARBA00023136"/>
    </source>
</evidence>
<gene>
    <name evidence="10" type="ORF">Lalb_Chr22g0351151</name>
</gene>
<sequence>MWKQLLCFLLISIRENAAACVILFNYKTIMGSAPAQQKMSYNDHVQTRREEKGPLYAFLFAFCCCFCCYQTCECCLERSCCCCP</sequence>
<dbReference type="GO" id="GO:0005886">
    <property type="term" value="C:plasma membrane"/>
    <property type="evidence" value="ECO:0007669"/>
    <property type="project" value="UniProtKB-SubCell"/>
</dbReference>
<evidence type="ECO:0000313" key="10">
    <source>
        <dbReference type="EMBL" id="KAE9588039.1"/>
    </source>
</evidence>
<accession>A0A6A4NL01</accession>
<organism evidence="10 11">
    <name type="scientific">Lupinus albus</name>
    <name type="common">White lupine</name>
    <name type="synonym">Lupinus termis</name>
    <dbReference type="NCBI Taxonomy" id="3870"/>
    <lineage>
        <taxon>Eukaryota</taxon>
        <taxon>Viridiplantae</taxon>
        <taxon>Streptophyta</taxon>
        <taxon>Embryophyta</taxon>
        <taxon>Tracheophyta</taxon>
        <taxon>Spermatophyta</taxon>
        <taxon>Magnoliopsida</taxon>
        <taxon>eudicotyledons</taxon>
        <taxon>Gunneridae</taxon>
        <taxon>Pentapetalae</taxon>
        <taxon>rosids</taxon>
        <taxon>fabids</taxon>
        <taxon>Fabales</taxon>
        <taxon>Fabaceae</taxon>
        <taxon>Papilionoideae</taxon>
        <taxon>50 kb inversion clade</taxon>
        <taxon>genistoids sensu lato</taxon>
        <taxon>core genistoids</taxon>
        <taxon>Genisteae</taxon>
        <taxon>Lupinus</taxon>
    </lineage>
</organism>
<feature type="chain" id="PRO_5025559848" description="Cysteine-rich transmembrane domain-containing protein" evidence="8">
    <location>
        <begin position="20"/>
        <end position="84"/>
    </location>
</feature>
<dbReference type="InterPro" id="IPR051671">
    <property type="entry name" value="CYSTM1_HM_Tolerance"/>
</dbReference>
<evidence type="ECO:0000256" key="4">
    <source>
        <dbReference type="ARBA" id="ARBA00022723"/>
    </source>
</evidence>
<proteinExistence type="inferred from homology"/>
<keyword evidence="3" id="KW-0812">Transmembrane</keyword>
<protein>
    <recommendedName>
        <fullName evidence="9">Cysteine-rich transmembrane domain-containing protein</fullName>
    </recommendedName>
</protein>
<evidence type="ECO:0000256" key="3">
    <source>
        <dbReference type="ARBA" id="ARBA00022692"/>
    </source>
</evidence>
<evidence type="ECO:0000256" key="1">
    <source>
        <dbReference type="ARBA" id="ARBA00004162"/>
    </source>
</evidence>
<keyword evidence="11" id="KW-1185">Reference proteome</keyword>
<comment type="similarity">
    <text evidence="2">Belongs to the CYSTM1 family.</text>
</comment>
<evidence type="ECO:0000259" key="9">
    <source>
        <dbReference type="Pfam" id="PF12734"/>
    </source>
</evidence>
<evidence type="ECO:0000256" key="5">
    <source>
        <dbReference type="ARBA" id="ARBA00022989"/>
    </source>
</evidence>
<dbReference type="Proteomes" id="UP000447434">
    <property type="component" value="Chromosome 22"/>
</dbReference>
<name>A0A6A4NL01_LUPAL</name>
<evidence type="ECO:0000256" key="8">
    <source>
        <dbReference type="SAM" id="SignalP"/>
    </source>
</evidence>
<keyword evidence="4" id="KW-0479">Metal-binding</keyword>